<accession>A0A212IZL2</accession>
<proteinExistence type="predicted"/>
<organism evidence="1">
    <name type="scientific">uncultured Dysgonomonas sp</name>
    <dbReference type="NCBI Taxonomy" id="206096"/>
    <lineage>
        <taxon>Bacteria</taxon>
        <taxon>Pseudomonadati</taxon>
        <taxon>Bacteroidota</taxon>
        <taxon>Bacteroidia</taxon>
        <taxon>Bacteroidales</taxon>
        <taxon>Dysgonomonadaceae</taxon>
        <taxon>Dysgonomonas</taxon>
        <taxon>environmental samples</taxon>
    </lineage>
</organism>
<sequence>MKIKKYCFVVIIFFSCIAGSNKEYRQACINEDYTGLITKIYKDSWNHDVYTFEITTKDKGTIQVIAEFYSKSWAFASPYDSIIKHKGDSYITIKKKTGVSRQFETRFK</sequence>
<gene>
    <name evidence="1" type="ORF">KL86DYS2_10382</name>
</gene>
<evidence type="ECO:0000313" key="1">
    <source>
        <dbReference type="EMBL" id="SBV92544.1"/>
    </source>
</evidence>
<dbReference type="RefSeq" id="WP_283687700.1">
    <property type="nucleotide sequence ID" value="NZ_LT599021.1"/>
</dbReference>
<dbReference type="EMBL" id="FLUL01000001">
    <property type="protein sequence ID" value="SBV92544.1"/>
    <property type="molecule type" value="Genomic_DNA"/>
</dbReference>
<dbReference type="PROSITE" id="PS51257">
    <property type="entry name" value="PROKAR_LIPOPROTEIN"/>
    <property type="match status" value="1"/>
</dbReference>
<protein>
    <submittedName>
        <fullName evidence="1">Uncharacterized protein</fullName>
    </submittedName>
</protein>
<reference evidence="1" key="1">
    <citation type="submission" date="2016-04" db="EMBL/GenBank/DDBJ databases">
        <authorList>
            <person name="Evans L.H."/>
            <person name="Alamgir A."/>
            <person name="Owens N."/>
            <person name="Weber N.D."/>
            <person name="Virtaneva K."/>
            <person name="Barbian K."/>
            <person name="Babar A."/>
            <person name="Rosenke K."/>
        </authorList>
    </citation>
    <scope>NUCLEOTIDE SEQUENCE</scope>
    <source>
        <strain evidence="1">86-2</strain>
    </source>
</reference>
<dbReference type="AlphaFoldDB" id="A0A212IZL2"/>
<name>A0A212IZL2_9BACT</name>